<protein>
    <recommendedName>
        <fullName evidence="5">Non-specific protein-tyrosine kinase</fullName>
    </recommendedName>
</protein>
<evidence type="ECO:0008006" key="5">
    <source>
        <dbReference type="Google" id="ProtNLM"/>
    </source>
</evidence>
<dbReference type="InterPro" id="IPR050445">
    <property type="entry name" value="Bact_polysacc_biosynth/exp"/>
</dbReference>
<dbReference type="GO" id="GO:0005524">
    <property type="term" value="F:ATP binding"/>
    <property type="evidence" value="ECO:0007669"/>
    <property type="project" value="UniProtKB-KW"/>
</dbReference>
<evidence type="ECO:0000313" key="4">
    <source>
        <dbReference type="Proteomes" id="UP000076935"/>
    </source>
</evidence>
<accession>A0A177L2F4</accession>
<sequence length="180" mass="20248">MVRTNILNETNHGKPVLMVTSPKENELQPLISSKLAISFAEIGKKVLLVDANFRKPALHELFGINNRIGLSNLLMDEEGEASEVFIQNLYMLPTGSYSMHLEGFEKIEQLMTEWKRYYDAVIVEAPAFLEVADSQILLAACSGMILVIQENQTKKEDVLRTKKMLERGGYPILGAIYQTS</sequence>
<keyword evidence="4" id="KW-1185">Reference proteome</keyword>
<dbReference type="InterPro" id="IPR027417">
    <property type="entry name" value="P-loop_NTPase"/>
</dbReference>
<dbReference type="AlphaFoldDB" id="A0A177L2F4"/>
<dbReference type="EMBL" id="LQWY01000056">
    <property type="protein sequence ID" value="OAH59743.1"/>
    <property type="molecule type" value="Genomic_DNA"/>
</dbReference>
<dbReference type="CDD" id="cd05387">
    <property type="entry name" value="BY-kinase"/>
    <property type="match status" value="1"/>
</dbReference>
<dbReference type="Proteomes" id="UP000076935">
    <property type="component" value="Unassembled WGS sequence"/>
</dbReference>
<dbReference type="Gene3D" id="3.40.50.300">
    <property type="entry name" value="P-loop containing nucleotide triphosphate hydrolases"/>
    <property type="match status" value="1"/>
</dbReference>
<evidence type="ECO:0000313" key="3">
    <source>
        <dbReference type="EMBL" id="OAH59743.1"/>
    </source>
</evidence>
<keyword evidence="1" id="KW-0547">Nucleotide-binding</keyword>
<dbReference type="GO" id="GO:0005886">
    <property type="term" value="C:plasma membrane"/>
    <property type="evidence" value="ECO:0007669"/>
    <property type="project" value="TreeGrafter"/>
</dbReference>
<dbReference type="InterPro" id="IPR005702">
    <property type="entry name" value="Wzc-like_C"/>
</dbReference>
<dbReference type="GO" id="GO:0004713">
    <property type="term" value="F:protein tyrosine kinase activity"/>
    <property type="evidence" value="ECO:0007669"/>
    <property type="project" value="TreeGrafter"/>
</dbReference>
<name>A0A177L2F4_9BACI</name>
<dbReference type="SUPFAM" id="SSF52540">
    <property type="entry name" value="P-loop containing nucleoside triphosphate hydrolases"/>
    <property type="match status" value="1"/>
</dbReference>
<evidence type="ECO:0000256" key="2">
    <source>
        <dbReference type="ARBA" id="ARBA00022840"/>
    </source>
</evidence>
<evidence type="ECO:0000256" key="1">
    <source>
        <dbReference type="ARBA" id="ARBA00022741"/>
    </source>
</evidence>
<keyword evidence="2" id="KW-0067">ATP-binding</keyword>
<dbReference type="NCBIfam" id="TIGR01007">
    <property type="entry name" value="eps_fam"/>
    <property type="match status" value="1"/>
</dbReference>
<proteinExistence type="predicted"/>
<comment type="caution">
    <text evidence="3">The sequence shown here is derived from an EMBL/GenBank/DDBJ whole genome shotgun (WGS) entry which is preliminary data.</text>
</comment>
<organism evidence="3 4">
    <name type="scientific">Domibacillus aminovorans</name>
    <dbReference type="NCBI Taxonomy" id="29332"/>
    <lineage>
        <taxon>Bacteria</taxon>
        <taxon>Bacillati</taxon>
        <taxon>Bacillota</taxon>
        <taxon>Bacilli</taxon>
        <taxon>Bacillales</taxon>
        <taxon>Bacillaceae</taxon>
        <taxon>Domibacillus</taxon>
    </lineage>
</organism>
<dbReference type="PANTHER" id="PTHR32309:SF13">
    <property type="entry name" value="FERRIC ENTEROBACTIN TRANSPORT PROTEIN FEPE"/>
    <property type="match status" value="1"/>
</dbReference>
<reference evidence="3 4" key="1">
    <citation type="submission" date="2016-01" db="EMBL/GenBank/DDBJ databases">
        <title>Investigation of taxonomic status of Bacillus aminovorans.</title>
        <authorList>
            <person name="Verma A."/>
            <person name="Pal Y."/>
            <person name="Krishnamurthi S."/>
        </authorList>
    </citation>
    <scope>NUCLEOTIDE SEQUENCE [LARGE SCALE GENOMIC DNA]</scope>
    <source>
        <strain evidence="3 4">DSM 1314</strain>
    </source>
</reference>
<dbReference type="PANTHER" id="PTHR32309">
    <property type="entry name" value="TYROSINE-PROTEIN KINASE"/>
    <property type="match status" value="1"/>
</dbReference>
<gene>
    <name evidence="3" type="ORF">AWH49_03235</name>
</gene>